<keyword evidence="3" id="KW-0808">Transferase</keyword>
<dbReference type="SUPFAM" id="SSF55785">
    <property type="entry name" value="PYP-like sensor domain (PAS domain)"/>
    <property type="match status" value="2"/>
</dbReference>
<dbReference type="AlphaFoldDB" id="A0A2T1C0S5"/>
<dbReference type="Proteomes" id="UP000238762">
    <property type="component" value="Unassembled WGS sequence"/>
</dbReference>
<dbReference type="GO" id="GO:0016301">
    <property type="term" value="F:kinase activity"/>
    <property type="evidence" value="ECO:0007669"/>
    <property type="project" value="UniProtKB-KW"/>
</dbReference>
<evidence type="ECO:0000313" key="3">
    <source>
        <dbReference type="EMBL" id="PSB01767.1"/>
    </source>
</evidence>
<keyword evidence="4" id="KW-1185">Reference proteome</keyword>
<dbReference type="InterPro" id="IPR013656">
    <property type="entry name" value="PAS_4"/>
</dbReference>
<dbReference type="SMART" id="SM00091">
    <property type="entry name" value="PAS"/>
    <property type="match status" value="2"/>
</dbReference>
<feature type="domain" description="FHA" evidence="2">
    <location>
        <begin position="34"/>
        <end position="94"/>
    </location>
</feature>
<dbReference type="InterPro" id="IPR035965">
    <property type="entry name" value="PAS-like_dom_sf"/>
</dbReference>
<dbReference type="InterPro" id="IPR008984">
    <property type="entry name" value="SMAD_FHA_dom_sf"/>
</dbReference>
<gene>
    <name evidence="3" type="ORF">C7B64_16590</name>
</gene>
<name>A0A2T1C0S5_9CYAN</name>
<feature type="coiled-coil region" evidence="1">
    <location>
        <begin position="400"/>
        <end position="448"/>
    </location>
</feature>
<protein>
    <submittedName>
        <fullName evidence="3">Histidine kinase</fullName>
    </submittedName>
</protein>
<dbReference type="OrthoDB" id="436952at2"/>
<dbReference type="Gene3D" id="3.30.450.20">
    <property type="entry name" value="PAS domain"/>
    <property type="match status" value="2"/>
</dbReference>
<dbReference type="SMART" id="SM00240">
    <property type="entry name" value="FHA"/>
    <property type="match status" value="1"/>
</dbReference>
<dbReference type="Pfam" id="PF00498">
    <property type="entry name" value="FHA"/>
    <property type="match status" value="1"/>
</dbReference>
<reference evidence="3 4" key="2">
    <citation type="submission" date="2018-03" db="EMBL/GenBank/DDBJ databases">
        <title>The ancient ancestry and fast evolution of plastids.</title>
        <authorList>
            <person name="Moore K.R."/>
            <person name="Magnabosco C."/>
            <person name="Momper L."/>
            <person name="Gold D.A."/>
            <person name="Bosak T."/>
            <person name="Fournier G.P."/>
        </authorList>
    </citation>
    <scope>NUCLEOTIDE SEQUENCE [LARGE SCALE GENOMIC DNA]</scope>
    <source>
        <strain evidence="3 4">CCAP 1448/3</strain>
    </source>
</reference>
<dbReference type="SUPFAM" id="SSF49879">
    <property type="entry name" value="SMAD/FHA domain"/>
    <property type="match status" value="1"/>
</dbReference>
<evidence type="ECO:0000313" key="4">
    <source>
        <dbReference type="Proteomes" id="UP000238762"/>
    </source>
</evidence>
<reference evidence="3 4" key="1">
    <citation type="submission" date="2018-02" db="EMBL/GenBank/DDBJ databases">
        <authorList>
            <person name="Cohen D.B."/>
            <person name="Kent A.D."/>
        </authorList>
    </citation>
    <scope>NUCLEOTIDE SEQUENCE [LARGE SCALE GENOMIC DNA]</scope>
    <source>
        <strain evidence="3 4">CCAP 1448/3</strain>
    </source>
</reference>
<dbReference type="RefSeq" id="WP_106289771.1">
    <property type="nucleotide sequence ID" value="NZ_CAWNTC010000117.1"/>
</dbReference>
<accession>A0A2T1C0S5</accession>
<dbReference type="Pfam" id="PF08448">
    <property type="entry name" value="PAS_4"/>
    <property type="match status" value="1"/>
</dbReference>
<evidence type="ECO:0000256" key="1">
    <source>
        <dbReference type="SAM" id="Coils"/>
    </source>
</evidence>
<keyword evidence="3" id="KW-0418">Kinase</keyword>
<sequence length="568" mass="64805">MKPDLSSELETISHLLLIEDLKGKRLIHLESASYTLGRDLSNSIVLFSQMVSRHHATLLRVTRPESSTHQFRIVDGNLLAKRSTNGMTVNGKTAATHDLQHGDAIVFGRHVKARYYAVAKMSDLDGLKLCNDDEVSGFLSQLNNPFTDSTLPSQDACHISEAALVRLASFPEMFTHPMWEMDLAGNITYLNPAAISQFPELRKIGSQHPLGSGLLETITDRQDAELCREITFNNRVFHQHIHYIHASELVRTYAIDITERHQLETTLKQRQQRWELLFERGLDLVWLLTPEGRIIEANRMALDLVAVTQPEIANQLFWATKWWNSFPEAQTRWQEAINQAVKGEFVREEMQLPKLNHQLNTLQFSLKPIKDDEGVVVMLICQGSEVDRLQVPTLPLLNKHKSLEERIARLTRELEQVQNQLQENIQLKKQLENALQSSRATNQSLLNVIPDWIFRIDGEGKFVNYRVAPGVNSPIGSNELLSQMIDDVFPQPVAQLWRDRIRQALFTGKMQLFSYQMLELGGSFTYEARVTVSATNEVVAIIRHIHDNDAQIQLEDELTGHLNHMIVS</sequence>
<dbReference type="PROSITE" id="PS50006">
    <property type="entry name" value="FHA_DOMAIN"/>
    <property type="match status" value="1"/>
</dbReference>
<dbReference type="Gene3D" id="2.60.200.20">
    <property type="match status" value="1"/>
</dbReference>
<dbReference type="EMBL" id="PVWJ01000089">
    <property type="protein sequence ID" value="PSB01767.1"/>
    <property type="molecule type" value="Genomic_DNA"/>
</dbReference>
<organism evidence="3 4">
    <name type="scientific">Merismopedia glauca CCAP 1448/3</name>
    <dbReference type="NCBI Taxonomy" id="1296344"/>
    <lineage>
        <taxon>Bacteria</taxon>
        <taxon>Bacillati</taxon>
        <taxon>Cyanobacteriota</taxon>
        <taxon>Cyanophyceae</taxon>
        <taxon>Synechococcales</taxon>
        <taxon>Merismopediaceae</taxon>
        <taxon>Merismopedia</taxon>
    </lineage>
</organism>
<dbReference type="InterPro" id="IPR000014">
    <property type="entry name" value="PAS"/>
</dbReference>
<proteinExistence type="predicted"/>
<dbReference type="CDD" id="cd00130">
    <property type="entry name" value="PAS"/>
    <property type="match status" value="1"/>
</dbReference>
<dbReference type="InterPro" id="IPR000253">
    <property type="entry name" value="FHA_dom"/>
</dbReference>
<keyword evidence="1" id="KW-0175">Coiled coil</keyword>
<evidence type="ECO:0000259" key="2">
    <source>
        <dbReference type="PROSITE" id="PS50006"/>
    </source>
</evidence>
<comment type="caution">
    <text evidence="3">The sequence shown here is derived from an EMBL/GenBank/DDBJ whole genome shotgun (WGS) entry which is preliminary data.</text>
</comment>